<dbReference type="Pfam" id="PF04932">
    <property type="entry name" value="Wzy_C"/>
    <property type="match status" value="1"/>
</dbReference>
<feature type="transmembrane region" description="Helical" evidence="5">
    <location>
        <begin position="45"/>
        <end position="63"/>
    </location>
</feature>
<comment type="subcellular location">
    <subcellularLocation>
        <location evidence="1">Membrane</location>
        <topology evidence="1">Multi-pass membrane protein</topology>
    </subcellularLocation>
</comment>
<dbReference type="InterPro" id="IPR051533">
    <property type="entry name" value="WaaL-like"/>
</dbReference>
<dbReference type="GO" id="GO:0016874">
    <property type="term" value="F:ligase activity"/>
    <property type="evidence" value="ECO:0007669"/>
    <property type="project" value="UniProtKB-KW"/>
</dbReference>
<feature type="transmembrane region" description="Helical" evidence="5">
    <location>
        <begin position="136"/>
        <end position="158"/>
    </location>
</feature>
<evidence type="ECO:0000256" key="2">
    <source>
        <dbReference type="ARBA" id="ARBA00022692"/>
    </source>
</evidence>
<keyword evidence="7" id="KW-0436">Ligase</keyword>
<keyword evidence="4 5" id="KW-0472">Membrane</keyword>
<feature type="domain" description="O-antigen ligase-related" evidence="6">
    <location>
        <begin position="225"/>
        <end position="355"/>
    </location>
</feature>
<feature type="transmembrane region" description="Helical" evidence="5">
    <location>
        <begin position="218"/>
        <end position="235"/>
    </location>
</feature>
<gene>
    <name evidence="7" type="ORF">M3P05_19190</name>
</gene>
<evidence type="ECO:0000259" key="6">
    <source>
        <dbReference type="Pfam" id="PF04932"/>
    </source>
</evidence>
<keyword evidence="3 5" id="KW-1133">Transmembrane helix</keyword>
<organism evidence="7 8">
    <name type="scientific">Parendozoicomonas callyspongiae</name>
    <dbReference type="NCBI Taxonomy" id="2942213"/>
    <lineage>
        <taxon>Bacteria</taxon>
        <taxon>Pseudomonadati</taxon>
        <taxon>Pseudomonadota</taxon>
        <taxon>Gammaproteobacteria</taxon>
        <taxon>Oceanospirillales</taxon>
        <taxon>Endozoicomonadaceae</taxon>
        <taxon>Parendozoicomonas</taxon>
    </lineage>
</organism>
<evidence type="ECO:0000256" key="1">
    <source>
        <dbReference type="ARBA" id="ARBA00004141"/>
    </source>
</evidence>
<evidence type="ECO:0000256" key="4">
    <source>
        <dbReference type="ARBA" id="ARBA00023136"/>
    </source>
</evidence>
<keyword evidence="2 5" id="KW-0812">Transmembrane</keyword>
<sequence>MAVAPARYSPKWLEQLDFLIKNYLLPFGVFLQLTGMLWIGSNGGYITQTYIWCLFPGLILLTINTYKSKFRFQSKEMTTSEKLIILLFLWIIINPFFTSEALSFNYEINRVLKISLYLYVIRTLVIYSKRVSTEKILFISAIIATAFALITMTHHYGILDKQMGIRALGLGGSGYRIAGLEIGEFADFNNPILASLYYGCFTSIFLGYLLSTLPNKKTWPLAVAGLIILAIFILLSGSRGPLIAFIAMTIVGIFSQEYPLKKYLIITTCIVSGIMFLIFFEEIISQIQYAISDGLNCRVPLWQQTIEYISRAPLYGHGISNSFEATCQGVHFFQPHNIPLNIAYYWGIPAATLYLLVIIYGLKIGLTGRTCFLKRAASLLLIFGFVGMLTDSYSFLVRPDFQWLLFFLPISLLAGIEARLKL</sequence>
<keyword evidence="8" id="KW-1185">Reference proteome</keyword>
<feature type="transmembrane region" description="Helical" evidence="5">
    <location>
        <begin position="343"/>
        <end position="364"/>
    </location>
</feature>
<feature type="transmembrane region" description="Helical" evidence="5">
    <location>
        <begin position="401"/>
        <end position="420"/>
    </location>
</feature>
<feature type="transmembrane region" description="Helical" evidence="5">
    <location>
        <begin position="192"/>
        <end position="211"/>
    </location>
</feature>
<dbReference type="PANTHER" id="PTHR37422:SF13">
    <property type="entry name" value="LIPOPOLYSACCHARIDE BIOSYNTHESIS PROTEIN PA4999-RELATED"/>
    <property type="match status" value="1"/>
</dbReference>
<evidence type="ECO:0000256" key="5">
    <source>
        <dbReference type="SAM" id="Phobius"/>
    </source>
</evidence>
<feature type="transmembrane region" description="Helical" evidence="5">
    <location>
        <begin position="83"/>
        <end position="104"/>
    </location>
</feature>
<dbReference type="Proteomes" id="UP001203338">
    <property type="component" value="Unassembled WGS sequence"/>
</dbReference>
<feature type="transmembrane region" description="Helical" evidence="5">
    <location>
        <begin position="376"/>
        <end position="395"/>
    </location>
</feature>
<feature type="transmembrane region" description="Helical" evidence="5">
    <location>
        <begin position="20"/>
        <end position="39"/>
    </location>
</feature>
<proteinExistence type="predicted"/>
<dbReference type="RefSeq" id="WP_249701729.1">
    <property type="nucleotide sequence ID" value="NZ_JAMFLX010000042.1"/>
</dbReference>
<dbReference type="EMBL" id="JAMFLX010000042">
    <property type="protein sequence ID" value="MCL6272051.1"/>
    <property type="molecule type" value="Genomic_DNA"/>
</dbReference>
<protein>
    <submittedName>
        <fullName evidence="7">O-antigen ligase family protein</fullName>
    </submittedName>
</protein>
<feature type="transmembrane region" description="Helical" evidence="5">
    <location>
        <begin position="263"/>
        <end position="280"/>
    </location>
</feature>
<comment type="caution">
    <text evidence="7">The sequence shown here is derived from an EMBL/GenBank/DDBJ whole genome shotgun (WGS) entry which is preliminary data.</text>
</comment>
<accession>A0ABT0PM49</accession>
<evidence type="ECO:0000256" key="3">
    <source>
        <dbReference type="ARBA" id="ARBA00022989"/>
    </source>
</evidence>
<reference evidence="7 8" key="1">
    <citation type="submission" date="2022-05" db="EMBL/GenBank/DDBJ databases">
        <authorList>
            <person name="Park J.-S."/>
        </authorList>
    </citation>
    <scope>NUCLEOTIDE SEQUENCE [LARGE SCALE GENOMIC DNA]</scope>
    <source>
        <strain evidence="7 8">2012CJ34-2</strain>
    </source>
</reference>
<dbReference type="InterPro" id="IPR007016">
    <property type="entry name" value="O-antigen_ligase-rel_domated"/>
</dbReference>
<dbReference type="PANTHER" id="PTHR37422">
    <property type="entry name" value="TEICHURONIC ACID BIOSYNTHESIS PROTEIN TUAE"/>
    <property type="match status" value="1"/>
</dbReference>
<evidence type="ECO:0000313" key="8">
    <source>
        <dbReference type="Proteomes" id="UP001203338"/>
    </source>
</evidence>
<evidence type="ECO:0000313" key="7">
    <source>
        <dbReference type="EMBL" id="MCL6272051.1"/>
    </source>
</evidence>
<name>A0ABT0PM49_9GAMM</name>